<evidence type="ECO:0000313" key="1">
    <source>
        <dbReference type="EMBL" id="EGZ21904.1"/>
    </source>
</evidence>
<dbReference type="AlphaFoldDB" id="G4Z9A3"/>
<dbReference type="KEGG" id="psoj:PHYSODRAFT_439026"/>
<dbReference type="GeneID" id="20652603"/>
<gene>
    <name evidence="1" type="ORF">PHYSODRAFT_439026</name>
</gene>
<name>G4Z9A3_PHYSP</name>
<accession>G4Z9A3</accession>
<dbReference type="Proteomes" id="UP000002640">
    <property type="component" value="Unassembled WGS sequence"/>
</dbReference>
<reference evidence="1 2" key="1">
    <citation type="journal article" date="2006" name="Science">
        <title>Phytophthora genome sequences uncover evolutionary origins and mechanisms of pathogenesis.</title>
        <authorList>
            <person name="Tyler B.M."/>
            <person name="Tripathy S."/>
            <person name="Zhang X."/>
            <person name="Dehal P."/>
            <person name="Jiang R.H."/>
            <person name="Aerts A."/>
            <person name="Arredondo F.D."/>
            <person name="Baxter L."/>
            <person name="Bensasson D."/>
            <person name="Beynon J.L."/>
            <person name="Chapman J."/>
            <person name="Damasceno C.M."/>
            <person name="Dorrance A.E."/>
            <person name="Dou D."/>
            <person name="Dickerman A.W."/>
            <person name="Dubchak I.L."/>
            <person name="Garbelotto M."/>
            <person name="Gijzen M."/>
            <person name="Gordon S.G."/>
            <person name="Govers F."/>
            <person name="Grunwald N.J."/>
            <person name="Huang W."/>
            <person name="Ivors K.L."/>
            <person name="Jones R.W."/>
            <person name="Kamoun S."/>
            <person name="Krampis K."/>
            <person name="Lamour K.H."/>
            <person name="Lee M.K."/>
            <person name="McDonald W.H."/>
            <person name="Medina M."/>
            <person name="Meijer H.J."/>
            <person name="Nordberg E.K."/>
            <person name="Maclean D.J."/>
            <person name="Ospina-Giraldo M.D."/>
            <person name="Morris P.F."/>
            <person name="Phuntumart V."/>
            <person name="Putnam N.H."/>
            <person name="Rash S."/>
            <person name="Rose J.K."/>
            <person name="Sakihama Y."/>
            <person name="Salamov A.A."/>
            <person name="Savidor A."/>
            <person name="Scheuring C.F."/>
            <person name="Smith B.M."/>
            <person name="Sobral B.W."/>
            <person name="Terry A."/>
            <person name="Torto-Alalibo T.A."/>
            <person name="Win J."/>
            <person name="Xu Z."/>
            <person name="Zhang H."/>
            <person name="Grigoriev I.V."/>
            <person name="Rokhsar D.S."/>
            <person name="Boore J.L."/>
        </authorList>
    </citation>
    <scope>NUCLEOTIDE SEQUENCE [LARGE SCALE GENOMIC DNA]</scope>
    <source>
        <strain evidence="1 2">P6497</strain>
    </source>
</reference>
<dbReference type="EMBL" id="JH159153">
    <property type="protein sequence ID" value="EGZ21904.1"/>
    <property type="molecule type" value="Genomic_DNA"/>
</dbReference>
<evidence type="ECO:0000313" key="2">
    <source>
        <dbReference type="Proteomes" id="UP000002640"/>
    </source>
</evidence>
<dbReference type="InParanoid" id="G4Z9A3"/>
<protein>
    <submittedName>
        <fullName evidence="1">Uncharacterized protein</fullName>
    </submittedName>
</protein>
<sequence length="148" mass="16814">MIELKLKVQKLGSLVTEETVKKDSWSSHRKQSWESRCLKAQETNAGLLGPRLAGRYRRLLVNCDPVLLFQEIEKEYNAGSAAKNDILIKGAMFARKLTRGERVDTYMDAVMKLQEDQQRASCGSAETNCARVRGRLLAREQEENMRGP</sequence>
<keyword evidence="2" id="KW-1185">Reference proteome</keyword>
<dbReference type="RefSeq" id="XP_009524621.1">
    <property type="nucleotide sequence ID" value="XM_009526326.1"/>
</dbReference>
<feature type="non-terminal residue" evidence="1">
    <location>
        <position position="148"/>
    </location>
</feature>
<proteinExistence type="predicted"/>
<organism evidence="1 2">
    <name type="scientific">Phytophthora sojae (strain P6497)</name>
    <name type="common">Soybean stem and root rot agent</name>
    <name type="synonym">Phytophthora megasperma f. sp. glycines</name>
    <dbReference type="NCBI Taxonomy" id="1094619"/>
    <lineage>
        <taxon>Eukaryota</taxon>
        <taxon>Sar</taxon>
        <taxon>Stramenopiles</taxon>
        <taxon>Oomycota</taxon>
        <taxon>Peronosporomycetes</taxon>
        <taxon>Peronosporales</taxon>
        <taxon>Peronosporaceae</taxon>
        <taxon>Phytophthora</taxon>
    </lineage>
</organism>